<name>A0A1Y2M601_EPING</name>
<organism evidence="2 3">
    <name type="scientific">Epicoccum nigrum</name>
    <name type="common">Soil fungus</name>
    <name type="synonym">Epicoccum purpurascens</name>
    <dbReference type="NCBI Taxonomy" id="105696"/>
    <lineage>
        <taxon>Eukaryota</taxon>
        <taxon>Fungi</taxon>
        <taxon>Dikarya</taxon>
        <taxon>Ascomycota</taxon>
        <taxon>Pezizomycotina</taxon>
        <taxon>Dothideomycetes</taxon>
        <taxon>Pleosporomycetidae</taxon>
        <taxon>Pleosporales</taxon>
        <taxon>Pleosporineae</taxon>
        <taxon>Didymellaceae</taxon>
        <taxon>Epicoccum</taxon>
    </lineage>
</organism>
<evidence type="ECO:0000313" key="3">
    <source>
        <dbReference type="Proteomes" id="UP000193240"/>
    </source>
</evidence>
<sequence>MGRIVQITTSLATSFEFILATSLLAVFASAYPDRYRSALWHEGGIRGWNSSPSYRTYLWANYKEVPPMPLIWDERSTQYSFCVAVVTMMFWFVRLCIRGQTLDVYGSVMSNALYDAILVALWSYSAVVQSSGDFEDPEHIALRPWYLERGCGGARARSRGACYAAKGSFGLVIFAVLWFGLRCVVTCMYGAYVYGRNSVNPNDTKSDFDNDI</sequence>
<evidence type="ECO:0008006" key="4">
    <source>
        <dbReference type="Google" id="ProtNLM"/>
    </source>
</evidence>
<feature type="transmembrane region" description="Helical" evidence="1">
    <location>
        <begin position="12"/>
        <end position="31"/>
    </location>
</feature>
<evidence type="ECO:0000313" key="2">
    <source>
        <dbReference type="EMBL" id="OSS51535.1"/>
    </source>
</evidence>
<dbReference type="OMA" id="PSPHPWY"/>
<keyword evidence="1" id="KW-0812">Transmembrane</keyword>
<protein>
    <recommendedName>
        <fullName evidence="4">MARVEL domain-containing protein</fullName>
    </recommendedName>
</protein>
<dbReference type="Proteomes" id="UP000193240">
    <property type="component" value="Unassembled WGS sequence"/>
</dbReference>
<evidence type="ECO:0000256" key="1">
    <source>
        <dbReference type="SAM" id="Phobius"/>
    </source>
</evidence>
<proteinExistence type="predicted"/>
<keyword evidence="1" id="KW-1133">Transmembrane helix</keyword>
<reference evidence="2 3" key="1">
    <citation type="journal article" date="2017" name="Genome Announc.">
        <title>Genome sequence of the saprophytic ascomycete Epicoccum nigrum ICMP 19927 strain isolated from New Zealand.</title>
        <authorList>
            <person name="Fokin M."/>
            <person name="Fleetwood D."/>
            <person name="Weir B.S."/>
            <person name="Villas-Boas S.G."/>
        </authorList>
    </citation>
    <scope>NUCLEOTIDE SEQUENCE [LARGE SCALE GENOMIC DNA]</scope>
    <source>
        <strain evidence="2 3">ICMP 19927</strain>
    </source>
</reference>
<dbReference type="EMBL" id="KZ107840">
    <property type="protein sequence ID" value="OSS51535.1"/>
    <property type="molecule type" value="Genomic_DNA"/>
</dbReference>
<dbReference type="AlphaFoldDB" id="A0A1Y2M601"/>
<gene>
    <name evidence="2" type="ORF">B5807_03470</name>
</gene>
<keyword evidence="3" id="KW-1185">Reference proteome</keyword>
<feature type="transmembrane region" description="Helical" evidence="1">
    <location>
        <begin position="104"/>
        <end position="124"/>
    </location>
</feature>
<keyword evidence="1" id="KW-0472">Membrane</keyword>
<feature type="transmembrane region" description="Helical" evidence="1">
    <location>
        <begin position="169"/>
        <end position="195"/>
    </location>
</feature>
<dbReference type="InParanoid" id="A0A1Y2M601"/>
<feature type="transmembrane region" description="Helical" evidence="1">
    <location>
        <begin position="78"/>
        <end position="97"/>
    </location>
</feature>
<accession>A0A1Y2M601</accession>